<dbReference type="EMBL" id="SJPR01000006">
    <property type="protein sequence ID" value="TWT94824.1"/>
    <property type="molecule type" value="Genomic_DNA"/>
</dbReference>
<dbReference type="InterPro" id="IPR048527">
    <property type="entry name" value="Sde182_C"/>
</dbReference>
<feature type="domain" description="Cellulose-binding Sde182 nucleoside hydrolase-like" evidence="1">
    <location>
        <begin position="32"/>
        <end position="273"/>
    </location>
</feature>
<comment type="caution">
    <text evidence="3">The sequence shown here is derived from an EMBL/GenBank/DDBJ whole genome shotgun (WGS) entry which is preliminary data.</text>
</comment>
<dbReference type="SUPFAM" id="SSF53590">
    <property type="entry name" value="Nucleoside hydrolase"/>
    <property type="match status" value="1"/>
</dbReference>
<dbReference type="InterPro" id="IPR011483">
    <property type="entry name" value="Sde182_NH-like"/>
</dbReference>
<protein>
    <recommendedName>
        <fullName evidence="5">DUF1593 domain-containing protein</fullName>
    </recommendedName>
</protein>
<evidence type="ECO:0000313" key="4">
    <source>
        <dbReference type="Proteomes" id="UP000317421"/>
    </source>
</evidence>
<dbReference type="InterPro" id="IPR013783">
    <property type="entry name" value="Ig-like_fold"/>
</dbReference>
<name>A0A5C6A4K3_9BACT</name>
<dbReference type="AlphaFoldDB" id="A0A5C6A4K3"/>
<reference evidence="3 4" key="1">
    <citation type="submission" date="2019-02" db="EMBL/GenBank/DDBJ databases">
        <title>Deep-cultivation of Planctomycetes and their phenomic and genomic characterization uncovers novel biology.</title>
        <authorList>
            <person name="Wiegand S."/>
            <person name="Jogler M."/>
            <person name="Boedeker C."/>
            <person name="Pinto D."/>
            <person name="Vollmers J."/>
            <person name="Rivas-Marin E."/>
            <person name="Kohn T."/>
            <person name="Peeters S.H."/>
            <person name="Heuer A."/>
            <person name="Rast P."/>
            <person name="Oberbeckmann S."/>
            <person name="Bunk B."/>
            <person name="Jeske O."/>
            <person name="Meyerdierks A."/>
            <person name="Storesund J.E."/>
            <person name="Kallscheuer N."/>
            <person name="Luecker S."/>
            <person name="Lage O.M."/>
            <person name="Pohl T."/>
            <person name="Merkel B.J."/>
            <person name="Hornburger P."/>
            <person name="Mueller R.-W."/>
            <person name="Bruemmer F."/>
            <person name="Labrenz M."/>
            <person name="Spormann A.M."/>
            <person name="Op Den Camp H."/>
            <person name="Overmann J."/>
            <person name="Amann R."/>
            <person name="Jetten M.S.M."/>
            <person name="Mascher T."/>
            <person name="Medema M.H."/>
            <person name="Devos D.P."/>
            <person name="Kaster A.-K."/>
            <person name="Ovreas L."/>
            <person name="Rohde M."/>
            <person name="Galperin M.Y."/>
            <person name="Jogler C."/>
        </authorList>
    </citation>
    <scope>NUCLEOTIDE SEQUENCE [LARGE SCALE GENOMIC DNA]</scope>
    <source>
        <strain evidence="3 4">Pla108</strain>
    </source>
</reference>
<dbReference type="Proteomes" id="UP000317421">
    <property type="component" value="Unassembled WGS sequence"/>
</dbReference>
<dbReference type="OrthoDB" id="253051at2"/>
<evidence type="ECO:0008006" key="5">
    <source>
        <dbReference type="Google" id="ProtNLM"/>
    </source>
</evidence>
<organism evidence="3 4">
    <name type="scientific">Botrimarina colliarenosi</name>
    <dbReference type="NCBI Taxonomy" id="2528001"/>
    <lineage>
        <taxon>Bacteria</taxon>
        <taxon>Pseudomonadati</taxon>
        <taxon>Planctomycetota</taxon>
        <taxon>Planctomycetia</taxon>
        <taxon>Pirellulales</taxon>
        <taxon>Lacipirellulaceae</taxon>
        <taxon>Botrimarina</taxon>
    </lineage>
</organism>
<dbReference type="InterPro" id="IPR036452">
    <property type="entry name" value="Ribo_hydro-like"/>
</dbReference>
<proteinExistence type="predicted"/>
<dbReference type="Pfam" id="PF21027">
    <property type="entry name" value="Sde0182_C"/>
    <property type="match status" value="1"/>
</dbReference>
<gene>
    <name evidence="3" type="ORF">Pla108_36750</name>
</gene>
<keyword evidence="4" id="KW-1185">Reference proteome</keyword>
<dbReference type="GO" id="GO:0016799">
    <property type="term" value="F:hydrolase activity, hydrolyzing N-glycosyl compounds"/>
    <property type="evidence" value="ECO:0007669"/>
    <property type="project" value="InterPro"/>
</dbReference>
<evidence type="ECO:0000259" key="1">
    <source>
        <dbReference type="Pfam" id="PF07632"/>
    </source>
</evidence>
<feature type="domain" description="Cellulose-binding Sde182 C-terminal" evidence="2">
    <location>
        <begin position="363"/>
        <end position="442"/>
    </location>
</feature>
<sequence length="443" mass="48500">MKLMFIAMVGLLTGDKIAYADSAPERTTYKPRVINTTDLGADPDDEQSLVRQLVCANEFDIEGLIVSTGCWKKRQSSTVMLDRIVDAYGEALPNLRVHAEGFPSVEHLRSISVLGQMGYGMSDVGEGKDSPGSDLIIASVDKDDPRPVWVGCWGGANTVAQAIWKVQHTRSADELSAFLSKICIFDILGQDDAGAWIAKNFPKVLYIRATGVYGWQPSDEYLDEHIQNHGPLGAVYPDRKWSTEGDTPAFMHVYPNGLNDPTKIDQGGWGGRFSLTKKTSIKSMSAVKEEERAYDPYMMSSNTSEGSEAIKRWSNGYDNDFAARMDWSVTGDYSEANHHPVAVVNGDATRRIIKASAASGSSVSLQAEGSSDPDGDSLTYSWTFYQEPSSYNGFVTIENSDSPSATITVPADAAGKDLHVILELHDNGAPNLYAYRRVILQIR</sequence>
<dbReference type="Pfam" id="PF07632">
    <property type="entry name" value="Sde182_NH-like"/>
    <property type="match status" value="1"/>
</dbReference>
<evidence type="ECO:0000259" key="2">
    <source>
        <dbReference type="Pfam" id="PF21027"/>
    </source>
</evidence>
<accession>A0A5C6A4K3</accession>
<dbReference type="Gene3D" id="2.60.40.10">
    <property type="entry name" value="Immunoglobulins"/>
    <property type="match status" value="1"/>
</dbReference>
<dbReference type="Gene3D" id="3.90.245.10">
    <property type="entry name" value="Ribonucleoside hydrolase-like"/>
    <property type="match status" value="1"/>
</dbReference>
<dbReference type="RefSeq" id="WP_146446372.1">
    <property type="nucleotide sequence ID" value="NZ_SJPR01000006.1"/>
</dbReference>
<evidence type="ECO:0000313" key="3">
    <source>
        <dbReference type="EMBL" id="TWT94824.1"/>
    </source>
</evidence>